<dbReference type="KEGG" id="cvc:BKX93_12125"/>
<name>A0A1D9LHB0_9NEIS</name>
<organism evidence="1 2">
    <name type="scientific">Chromobacterium vaccinii</name>
    <dbReference type="NCBI Taxonomy" id="1108595"/>
    <lineage>
        <taxon>Bacteria</taxon>
        <taxon>Pseudomonadati</taxon>
        <taxon>Pseudomonadota</taxon>
        <taxon>Betaproteobacteria</taxon>
        <taxon>Neisseriales</taxon>
        <taxon>Chromobacteriaceae</taxon>
        <taxon>Chromobacterium</taxon>
    </lineage>
</organism>
<evidence type="ECO:0000313" key="2">
    <source>
        <dbReference type="Proteomes" id="UP000178776"/>
    </source>
</evidence>
<dbReference type="EMBL" id="CP017707">
    <property type="protein sequence ID" value="AOZ50661.1"/>
    <property type="molecule type" value="Genomic_DNA"/>
</dbReference>
<dbReference type="GeneID" id="68841957"/>
<evidence type="ECO:0000313" key="1">
    <source>
        <dbReference type="EMBL" id="AOZ50661.1"/>
    </source>
</evidence>
<dbReference type="Proteomes" id="UP000178776">
    <property type="component" value="Chromosome"/>
</dbReference>
<sequence>MQNATRQALDHFIGRYFNHMDAHLTQGLCHAAPEPQAAQARINALKTHSRLLSAINILGVANIKGRSQNFDLAGTLAATVDTNRHPRQPAQKTWQPAQYFCRQTNFDAAFDYETLDAWMSETQDQALFEARARQTLERRILLDRVMIGFRGLMRAADSDRAKHPQLQDVNVGWLQQIREQAPQACLESVRVGEGQRFHSLHRLVRHAVNHLLAPAWRDDPLLVALVGADLLPDAVCETNGQAAPVDDLVFHKQRLGGLQAATAAFFPGDSILITRLDNLSLYFNHNAVRYRYQEDPSINSVLFYHSSEDAYVVENLAACALIEDVEIVD</sequence>
<dbReference type="STRING" id="1108595.BKX93_12125"/>
<dbReference type="AlphaFoldDB" id="A0A1D9LHB0"/>
<proteinExistence type="predicted"/>
<protein>
    <recommendedName>
        <fullName evidence="3">Phage major capsid protein, P2 family</fullName>
    </recommendedName>
</protein>
<dbReference type="RefSeq" id="WP_070979990.1">
    <property type="nucleotide sequence ID" value="NZ_CP017707.1"/>
</dbReference>
<evidence type="ECO:0008006" key="3">
    <source>
        <dbReference type="Google" id="ProtNLM"/>
    </source>
</evidence>
<reference evidence="1 2" key="1">
    <citation type="submission" date="2016-10" db="EMBL/GenBank/DDBJ databases">
        <title>Chromobacterium muskegensis sp. nov., an insecticidal bacterium isolated from Sphagnum bogs.</title>
        <authorList>
            <person name="Sparks M.E."/>
            <person name="Blackburn M.B."/>
            <person name="Gundersen-Rindal D.E."/>
            <person name="Mitchell A."/>
            <person name="Farrar R."/>
            <person name="Kuhar D."/>
        </authorList>
    </citation>
    <scope>NUCLEOTIDE SEQUENCE [LARGE SCALE GENOMIC DNA]</scope>
    <source>
        <strain evidence="1 2">21-1</strain>
    </source>
</reference>
<accession>A0A1D9LHB0</accession>
<dbReference type="Pfam" id="PF05125">
    <property type="entry name" value="Phage_cap_P2"/>
    <property type="match status" value="1"/>
</dbReference>
<dbReference type="InterPro" id="IPR006441">
    <property type="entry name" value="Phage_P2_GpN"/>
</dbReference>
<gene>
    <name evidence="1" type="ORF">BKX93_12125</name>
</gene>